<dbReference type="CDD" id="cd17470">
    <property type="entry name" value="T3SS_Flik_C"/>
    <property type="match status" value="1"/>
</dbReference>
<sequence>MLSNLPVAEAQKARIPTPASQAPEAKGGTTGQRFFDMFTNDPGSQNNANGGQSAESEPTGIEPPETSETEIPHSGSAVSTTTRSALETSTFQESFPSNRNTSQIFAASEPAADTDAFQDQSTELTALTSAHQEATSNTPASYLLSSAAASEPNNTSPAGSAKSKAATQRLDSDLSGLTPISEQVIRTQQVSGEVANGQTHTQPNLPQMSTNQANPKFAAGNAMTAQSNVLPNQNPKDSLVFPSSLSGQAHPANSHTAHIGSAPIEPTALQNEPNHPSQRIPSAPESGAFERQSPSGKADLPSEKVALSAQEQVFLNANRSNGDVRQDAGSANTTRQPIQAKEIDQHVSSQVSSRAPESRESTRLAASTAIPSDAIPQETRVKASPIGSEPFANAQKPGASLVQVSGQPTVRSNSAIAFSDVSTIPAISASVSPAQAAPSGNGKQILSGGSQIPSPQTPNATHIATGTRLNAAVAKTHARATEGSETGGAAGPDRVASKTMVETTASGHTGNTTVSVSNTAPSIAGRQSIPSISQGLQTSALLHDSDLSMDESSAEISRISDQVSLGLSGPESATTPATRPEVIRSIAAQMVTAAPRGTQPPVEIALNPEELGQVKMSVTTTDTSVVMTIAAERPETLDLMRRNLEQLTSEFRDLGYSDISFVFAGDGSDASGNSDGSHGNQNGSSAEQEQVALNETKTPSATSSGVDVRL</sequence>
<reference evidence="3 4" key="1">
    <citation type="submission" date="2018-07" db="EMBL/GenBank/DDBJ databases">
        <title>Modular assembly of carbohydrate-degrading microbial communities in the ocean.</title>
        <authorList>
            <person name="Enke T.N."/>
            <person name="Datta M.S."/>
            <person name="Schwartzman J.A."/>
            <person name="Cermak N."/>
            <person name="Schmitz D.A."/>
            <person name="Barrere J."/>
            <person name="Cordero O.X."/>
        </authorList>
    </citation>
    <scope>NUCLEOTIDE SEQUENCE [LARGE SCALE GENOMIC DNA]</scope>
    <source>
        <strain evidence="3 4">C3M10</strain>
    </source>
</reference>
<accession>A0A366X6I5</accession>
<evidence type="ECO:0000259" key="2">
    <source>
        <dbReference type="Pfam" id="PF02120"/>
    </source>
</evidence>
<protein>
    <recommendedName>
        <fullName evidence="2">Flagellar hook-length control protein-like C-terminal domain-containing protein</fullName>
    </recommendedName>
</protein>
<feature type="compositionally biased region" description="Low complexity" evidence="1">
    <location>
        <begin position="55"/>
        <end position="66"/>
    </location>
</feature>
<dbReference type="InterPro" id="IPR021136">
    <property type="entry name" value="Flagellar_hook_control-like_C"/>
</dbReference>
<feature type="compositionally biased region" description="Low complexity" evidence="1">
    <location>
        <begin position="665"/>
        <end position="680"/>
    </location>
</feature>
<dbReference type="EMBL" id="QOCE01000012">
    <property type="protein sequence ID" value="RBW60030.1"/>
    <property type="molecule type" value="Genomic_DNA"/>
</dbReference>
<feature type="region of interest" description="Disordered" evidence="1">
    <location>
        <begin position="433"/>
        <end position="461"/>
    </location>
</feature>
<dbReference type="OrthoDB" id="7203912at2"/>
<feature type="compositionally biased region" description="Polar residues" evidence="1">
    <location>
        <begin position="441"/>
        <end position="461"/>
    </location>
</feature>
<feature type="compositionally biased region" description="Polar residues" evidence="1">
    <location>
        <begin position="309"/>
        <end position="337"/>
    </location>
</feature>
<feature type="region of interest" description="Disordered" evidence="1">
    <location>
        <begin position="1"/>
        <end position="366"/>
    </location>
</feature>
<feature type="compositionally biased region" description="Low complexity" evidence="1">
    <location>
        <begin position="140"/>
        <end position="150"/>
    </location>
</feature>
<feature type="compositionally biased region" description="Polar residues" evidence="1">
    <location>
        <begin position="268"/>
        <end position="280"/>
    </location>
</feature>
<dbReference type="Pfam" id="PF02120">
    <property type="entry name" value="Flg_hook"/>
    <property type="match status" value="1"/>
</dbReference>
<feature type="region of interest" description="Disordered" evidence="1">
    <location>
        <begin position="475"/>
        <end position="495"/>
    </location>
</feature>
<evidence type="ECO:0000313" key="3">
    <source>
        <dbReference type="EMBL" id="RBW60030.1"/>
    </source>
</evidence>
<feature type="domain" description="Flagellar hook-length control protein-like C-terminal" evidence="2">
    <location>
        <begin position="601"/>
        <end position="666"/>
    </location>
</feature>
<feature type="compositionally biased region" description="Polar residues" evidence="1">
    <location>
        <begin position="223"/>
        <end position="256"/>
    </location>
</feature>
<proteinExistence type="predicted"/>
<feature type="compositionally biased region" description="Polar residues" evidence="1">
    <location>
        <begin position="681"/>
        <end position="710"/>
    </location>
</feature>
<gene>
    <name evidence="3" type="ORF">DS909_05235</name>
</gene>
<dbReference type="Proteomes" id="UP000252706">
    <property type="component" value="Unassembled WGS sequence"/>
</dbReference>
<feature type="compositionally biased region" description="Polar residues" evidence="1">
    <location>
        <begin position="41"/>
        <end position="54"/>
    </location>
</feature>
<organism evidence="3 4">
    <name type="scientific">Phaeobacter gallaeciensis</name>
    <dbReference type="NCBI Taxonomy" id="60890"/>
    <lineage>
        <taxon>Bacteria</taxon>
        <taxon>Pseudomonadati</taxon>
        <taxon>Pseudomonadota</taxon>
        <taxon>Alphaproteobacteria</taxon>
        <taxon>Rhodobacterales</taxon>
        <taxon>Roseobacteraceae</taxon>
        <taxon>Phaeobacter</taxon>
    </lineage>
</organism>
<feature type="compositionally biased region" description="Polar residues" evidence="1">
    <location>
        <begin position="178"/>
        <end position="214"/>
    </location>
</feature>
<feature type="region of interest" description="Disordered" evidence="1">
    <location>
        <begin position="665"/>
        <end position="710"/>
    </location>
</feature>
<dbReference type="Gene3D" id="3.30.750.140">
    <property type="match status" value="1"/>
</dbReference>
<evidence type="ECO:0000313" key="4">
    <source>
        <dbReference type="Proteomes" id="UP000252706"/>
    </source>
</evidence>
<evidence type="ECO:0000256" key="1">
    <source>
        <dbReference type="SAM" id="MobiDB-lite"/>
    </source>
</evidence>
<feature type="compositionally biased region" description="Polar residues" evidence="1">
    <location>
        <begin position="76"/>
        <end position="105"/>
    </location>
</feature>
<comment type="caution">
    <text evidence="3">The sequence shown here is derived from an EMBL/GenBank/DDBJ whole genome shotgun (WGS) entry which is preliminary data.</text>
</comment>
<feature type="compositionally biased region" description="Polar residues" evidence="1">
    <location>
        <begin position="117"/>
        <end position="139"/>
    </location>
</feature>
<name>A0A366X6I5_9RHOB</name>
<dbReference type="InterPro" id="IPR038610">
    <property type="entry name" value="FliK-like_C_sf"/>
</dbReference>
<feature type="compositionally biased region" description="Polar residues" evidence="1">
    <location>
        <begin position="346"/>
        <end position="355"/>
    </location>
</feature>
<dbReference type="AlphaFoldDB" id="A0A366X6I5"/>